<comment type="subcellular location">
    <subcellularLocation>
        <location evidence="1">Membrane</location>
        <topology evidence="1">Lipid-anchor</topology>
    </subcellularLocation>
</comment>
<dbReference type="InterPro" id="IPR046953">
    <property type="entry name" value="Spore_GerAC-like_C"/>
</dbReference>
<comment type="caution">
    <text evidence="10">The sequence shown here is derived from an EMBL/GenBank/DDBJ whole genome shotgun (WGS) entry which is preliminary data.</text>
</comment>
<evidence type="ECO:0000259" key="9">
    <source>
        <dbReference type="Pfam" id="PF25198"/>
    </source>
</evidence>
<dbReference type="NCBIfam" id="TIGR02887">
    <property type="entry name" value="spore_ger_x_C"/>
    <property type="match status" value="1"/>
</dbReference>
<dbReference type="EMBL" id="SLVV01000011">
    <property type="protein sequence ID" value="TCN22255.1"/>
    <property type="molecule type" value="Genomic_DNA"/>
</dbReference>
<keyword evidence="5" id="KW-0472">Membrane</keyword>
<sequence length="373" mass="42197">MKKKILRSGRPLMAALIALSLIFQSGCGFKDIDKRIFVLSIGIDHTDNERKPFKIILKLAVPSGSLKQSGTKYTYLTKESESLASAIRLLKTHVDKEIDFGHAKVIVFGEGILHHDLREVMDFFIRRRDIQRVSWVAIGTPTAESILKAEPASEMAGSHALFNLFDQNGVESSYIVSTFLFDFRRRVLERGIDPILPNISSSKDKMKIIVNSSTLLANSKKPLKLTPQETKLYNLISNNVQRLDLIIKKDKLLYTVSIDSAKTNFKIITNPKHRPVIKMDVTMEGIIEESNQHMDPQKLNLYSKHASKEAEKNITAFLTKLQENGADPLGFGVRYEATRLHTKDTFKEWKKLYPEMTFDVSVKASIMSTGIVE</sequence>
<gene>
    <name evidence="10" type="ORF">EV146_11192</name>
</gene>
<keyword evidence="7" id="KW-0449">Lipoprotein</keyword>
<reference evidence="10 11" key="1">
    <citation type="journal article" date="2015" name="Stand. Genomic Sci.">
        <title>Genomic Encyclopedia of Bacterial and Archaeal Type Strains, Phase III: the genomes of soil and plant-associated and newly described type strains.</title>
        <authorList>
            <person name="Whitman W.B."/>
            <person name="Woyke T."/>
            <person name="Klenk H.P."/>
            <person name="Zhou Y."/>
            <person name="Lilburn T.G."/>
            <person name="Beck B.J."/>
            <person name="De Vos P."/>
            <person name="Vandamme P."/>
            <person name="Eisen J.A."/>
            <person name="Garrity G."/>
            <person name="Hugenholtz P."/>
            <person name="Kyrpides N.C."/>
        </authorList>
    </citation>
    <scope>NUCLEOTIDE SEQUENCE [LARGE SCALE GENOMIC DNA]</scope>
    <source>
        <strain evidence="10 11">CV53</strain>
    </source>
</reference>
<dbReference type="GO" id="GO:0009847">
    <property type="term" value="P:spore germination"/>
    <property type="evidence" value="ECO:0007669"/>
    <property type="project" value="InterPro"/>
</dbReference>
<evidence type="ECO:0000256" key="6">
    <source>
        <dbReference type="ARBA" id="ARBA00023139"/>
    </source>
</evidence>
<feature type="domain" description="Spore germination GerAC-like C-terminal" evidence="8">
    <location>
        <begin position="224"/>
        <end position="370"/>
    </location>
</feature>
<evidence type="ECO:0000256" key="1">
    <source>
        <dbReference type="ARBA" id="ARBA00004635"/>
    </source>
</evidence>
<dbReference type="AlphaFoldDB" id="A0A4R2B7I9"/>
<dbReference type="RefSeq" id="WP_132009992.1">
    <property type="nucleotide sequence ID" value="NZ_JABUHM010000013.1"/>
</dbReference>
<dbReference type="InterPro" id="IPR038501">
    <property type="entry name" value="Spore_GerAC_C_sf"/>
</dbReference>
<evidence type="ECO:0000313" key="11">
    <source>
        <dbReference type="Proteomes" id="UP000295689"/>
    </source>
</evidence>
<evidence type="ECO:0000256" key="5">
    <source>
        <dbReference type="ARBA" id="ARBA00023136"/>
    </source>
</evidence>
<evidence type="ECO:0000256" key="4">
    <source>
        <dbReference type="ARBA" id="ARBA00022729"/>
    </source>
</evidence>
<dbReference type="Pfam" id="PF25198">
    <property type="entry name" value="Spore_GerAC_N"/>
    <property type="match status" value="1"/>
</dbReference>
<evidence type="ECO:0000259" key="8">
    <source>
        <dbReference type="Pfam" id="PF05504"/>
    </source>
</evidence>
<evidence type="ECO:0000256" key="3">
    <source>
        <dbReference type="ARBA" id="ARBA00022544"/>
    </source>
</evidence>
<dbReference type="Gene3D" id="3.30.300.210">
    <property type="entry name" value="Nutrient germinant receptor protein C, domain 3"/>
    <property type="match status" value="1"/>
</dbReference>
<evidence type="ECO:0000256" key="2">
    <source>
        <dbReference type="ARBA" id="ARBA00007886"/>
    </source>
</evidence>
<keyword evidence="6" id="KW-0564">Palmitate</keyword>
<dbReference type="PANTHER" id="PTHR35789:SF1">
    <property type="entry name" value="SPORE GERMINATION PROTEIN B3"/>
    <property type="match status" value="1"/>
</dbReference>
<evidence type="ECO:0000256" key="7">
    <source>
        <dbReference type="ARBA" id="ARBA00023288"/>
    </source>
</evidence>
<comment type="similarity">
    <text evidence="2">Belongs to the GerABKC lipoprotein family.</text>
</comment>
<keyword evidence="11" id="KW-1185">Reference proteome</keyword>
<organism evidence="10 11">
    <name type="scientific">Mesobacillus foraminis</name>
    <dbReference type="NCBI Taxonomy" id="279826"/>
    <lineage>
        <taxon>Bacteria</taxon>
        <taxon>Bacillati</taxon>
        <taxon>Bacillota</taxon>
        <taxon>Bacilli</taxon>
        <taxon>Bacillales</taxon>
        <taxon>Bacillaceae</taxon>
        <taxon>Mesobacillus</taxon>
    </lineage>
</organism>
<feature type="domain" description="Spore germination protein N-terminal" evidence="9">
    <location>
        <begin position="30"/>
        <end position="200"/>
    </location>
</feature>
<proteinExistence type="inferred from homology"/>
<keyword evidence="3" id="KW-0309">Germination</keyword>
<protein>
    <submittedName>
        <fullName evidence="10">Ger(X)C family germination protein</fullName>
    </submittedName>
</protein>
<accession>A0A4R2B7I9</accession>
<dbReference type="InterPro" id="IPR057336">
    <property type="entry name" value="GerAC_N"/>
</dbReference>
<keyword evidence="4" id="KW-0732">Signal</keyword>
<name>A0A4R2B7I9_9BACI</name>
<dbReference type="Pfam" id="PF05504">
    <property type="entry name" value="Spore_GerAC"/>
    <property type="match status" value="1"/>
</dbReference>
<evidence type="ECO:0000313" key="10">
    <source>
        <dbReference type="EMBL" id="TCN22255.1"/>
    </source>
</evidence>
<dbReference type="Proteomes" id="UP000295689">
    <property type="component" value="Unassembled WGS sequence"/>
</dbReference>
<dbReference type="PANTHER" id="PTHR35789">
    <property type="entry name" value="SPORE GERMINATION PROTEIN B3"/>
    <property type="match status" value="1"/>
</dbReference>
<dbReference type="GO" id="GO:0016020">
    <property type="term" value="C:membrane"/>
    <property type="evidence" value="ECO:0007669"/>
    <property type="project" value="UniProtKB-SubCell"/>
</dbReference>
<dbReference type="InterPro" id="IPR008844">
    <property type="entry name" value="Spore_GerAC-like"/>
</dbReference>